<dbReference type="Pfam" id="PF12836">
    <property type="entry name" value="HHH_3"/>
    <property type="match status" value="3"/>
</dbReference>
<evidence type="ECO:0000256" key="1">
    <source>
        <dbReference type="SAM" id="Phobius"/>
    </source>
</evidence>
<keyword evidence="1" id="KW-0812">Transmembrane</keyword>
<dbReference type="InterPro" id="IPR010994">
    <property type="entry name" value="RuvA_2-like"/>
</dbReference>
<gene>
    <name evidence="2" type="ORF">DF185_08840</name>
</gene>
<dbReference type="OrthoDB" id="981124at2"/>
<dbReference type="Proteomes" id="UP000248079">
    <property type="component" value="Unassembled WGS sequence"/>
</dbReference>
<dbReference type="Gene3D" id="1.10.150.320">
    <property type="entry name" value="Photosystem II 12 kDa extrinsic protein"/>
    <property type="match status" value="1"/>
</dbReference>
<protein>
    <recommendedName>
        <fullName evidence="4">Competence protein ComEA</fullName>
    </recommendedName>
</protein>
<dbReference type="RefSeq" id="WP_110360384.1">
    <property type="nucleotide sequence ID" value="NZ_QFLI01000003.1"/>
</dbReference>
<reference evidence="2 3" key="1">
    <citation type="submission" date="2018-05" db="EMBL/GenBank/DDBJ databases">
        <title>Marinifilum breve JC075T sp. nov., a marine bacterium isolated from Yongle Blue Hole in the South China Sea.</title>
        <authorList>
            <person name="Fu T."/>
        </authorList>
    </citation>
    <scope>NUCLEOTIDE SEQUENCE [LARGE SCALE GENOMIC DNA]</scope>
    <source>
        <strain evidence="2 3">JC075</strain>
    </source>
</reference>
<dbReference type="EMBL" id="QFLI01000003">
    <property type="protein sequence ID" value="PXY01575.1"/>
    <property type="molecule type" value="Genomic_DNA"/>
</dbReference>
<organism evidence="2 3">
    <name type="scientific">Marinifilum breve</name>
    <dbReference type="NCBI Taxonomy" id="2184082"/>
    <lineage>
        <taxon>Bacteria</taxon>
        <taxon>Pseudomonadati</taxon>
        <taxon>Bacteroidota</taxon>
        <taxon>Bacteroidia</taxon>
        <taxon>Marinilabiliales</taxon>
        <taxon>Marinifilaceae</taxon>
    </lineage>
</organism>
<evidence type="ECO:0000313" key="3">
    <source>
        <dbReference type="Proteomes" id="UP000248079"/>
    </source>
</evidence>
<dbReference type="PANTHER" id="PTHR21180:SF32">
    <property type="entry name" value="ENDONUCLEASE_EXONUCLEASE_PHOSPHATASE FAMILY DOMAIN-CONTAINING PROTEIN 1"/>
    <property type="match status" value="1"/>
</dbReference>
<dbReference type="AlphaFoldDB" id="A0A2V3ZY15"/>
<dbReference type="PANTHER" id="PTHR21180">
    <property type="entry name" value="ENDONUCLEASE/EXONUCLEASE/PHOSPHATASE FAMILY DOMAIN-CONTAINING PROTEIN 1"/>
    <property type="match status" value="1"/>
</dbReference>
<dbReference type="GO" id="GO:0015627">
    <property type="term" value="C:type II protein secretion system complex"/>
    <property type="evidence" value="ECO:0007669"/>
    <property type="project" value="TreeGrafter"/>
</dbReference>
<dbReference type="Gene3D" id="1.10.150.280">
    <property type="entry name" value="AF1531-like domain"/>
    <property type="match status" value="1"/>
</dbReference>
<sequence>MSLKKTIKEYFSYSTSEKRGLLVLSVILITVIVLPEILKSDSNPASIPTKNGKLDSLMVVLSNKSKLKKPDLFLFDPNKASVDEFKRLGLRDYQTRNILKYRDKGGVFRVKSDFRKIYGIKDVDYNRLKDYIHIPTIVRKEDVKKIAKREVQLELFNFDPNTITKAEWEKLGVDGRMSNRIIKYLSTGARFKNVDDLGKIYGFDSLLLVRLMPYIHIKPIKGKSVKIELVDLNLADTSILKTLPGIGKILSGRIVKYKSMLGGYTSKSQLLEVYGISKETYQSIQKRVCISPVVLQKIPINTCNAKLLGKHPYISRRMSSDIVKYRERVGKFSSVEDLKTKHLLTDSVFQKIEPYLSIEE</sequence>
<dbReference type="InterPro" id="IPR051675">
    <property type="entry name" value="Endo/Exo/Phosphatase_dom_1"/>
</dbReference>
<dbReference type="GO" id="GO:0015628">
    <property type="term" value="P:protein secretion by the type II secretion system"/>
    <property type="evidence" value="ECO:0007669"/>
    <property type="project" value="TreeGrafter"/>
</dbReference>
<name>A0A2V3ZY15_9BACT</name>
<keyword evidence="1" id="KW-0472">Membrane</keyword>
<comment type="caution">
    <text evidence="2">The sequence shown here is derived from an EMBL/GenBank/DDBJ whole genome shotgun (WGS) entry which is preliminary data.</text>
</comment>
<evidence type="ECO:0008006" key="4">
    <source>
        <dbReference type="Google" id="ProtNLM"/>
    </source>
</evidence>
<accession>A0A2V3ZY15</accession>
<feature type="transmembrane region" description="Helical" evidence="1">
    <location>
        <begin position="21"/>
        <end position="38"/>
    </location>
</feature>
<keyword evidence="3" id="KW-1185">Reference proteome</keyword>
<keyword evidence="1" id="KW-1133">Transmembrane helix</keyword>
<proteinExistence type="predicted"/>
<evidence type="ECO:0000313" key="2">
    <source>
        <dbReference type="EMBL" id="PXY01575.1"/>
    </source>
</evidence>
<dbReference type="SUPFAM" id="SSF47781">
    <property type="entry name" value="RuvA domain 2-like"/>
    <property type="match status" value="4"/>
</dbReference>